<dbReference type="OrthoDB" id="266279at2"/>
<keyword evidence="4" id="KW-1185">Reference proteome</keyword>
<dbReference type="InterPro" id="IPR013694">
    <property type="entry name" value="VIT"/>
</dbReference>
<feature type="transmembrane region" description="Helical" evidence="1">
    <location>
        <begin position="6"/>
        <end position="25"/>
    </location>
</feature>
<dbReference type="InterPro" id="IPR019220">
    <property type="entry name" value="DUF2135"/>
</dbReference>
<evidence type="ECO:0000256" key="1">
    <source>
        <dbReference type="SAM" id="Phobius"/>
    </source>
</evidence>
<name>A0A4R4E133_9BACT</name>
<dbReference type="Pfam" id="PF09906">
    <property type="entry name" value="DUF2135"/>
    <property type="match status" value="1"/>
</dbReference>
<dbReference type="AlphaFoldDB" id="A0A4R4E133"/>
<accession>A0A4R4E133</accession>
<dbReference type="Gene3D" id="3.40.50.410">
    <property type="entry name" value="von Willebrand factor, type A domain"/>
    <property type="match status" value="1"/>
</dbReference>
<gene>
    <name evidence="3" type="ORF">E0486_10285</name>
</gene>
<dbReference type="InterPro" id="IPR011990">
    <property type="entry name" value="TPR-like_helical_dom_sf"/>
</dbReference>
<feature type="domain" description="VIT" evidence="2">
    <location>
        <begin position="65"/>
        <end position="193"/>
    </location>
</feature>
<dbReference type="PANTHER" id="PTHR45737">
    <property type="entry name" value="VON WILLEBRAND FACTOR A DOMAIN-CONTAINING PROTEIN 5A"/>
    <property type="match status" value="1"/>
</dbReference>
<keyword evidence="1" id="KW-1133">Transmembrane helix</keyword>
<dbReference type="PANTHER" id="PTHR45737:SF6">
    <property type="entry name" value="VON WILLEBRAND FACTOR A DOMAIN-CONTAINING PROTEIN 5A"/>
    <property type="match status" value="1"/>
</dbReference>
<protein>
    <submittedName>
        <fullName evidence="3">DUF2135 domain-containing protein</fullName>
    </submittedName>
</protein>
<evidence type="ECO:0000259" key="2">
    <source>
        <dbReference type="PROSITE" id="PS51468"/>
    </source>
</evidence>
<dbReference type="SUPFAM" id="SSF48452">
    <property type="entry name" value="TPR-like"/>
    <property type="match status" value="1"/>
</dbReference>
<reference evidence="3 4" key="1">
    <citation type="submission" date="2019-03" db="EMBL/GenBank/DDBJ databases">
        <authorList>
            <person name="Kim M.K.M."/>
        </authorList>
    </citation>
    <scope>NUCLEOTIDE SEQUENCE [LARGE SCALE GENOMIC DNA]</scope>
    <source>
        <strain evidence="3 4">17J68-15</strain>
    </source>
</reference>
<dbReference type="SUPFAM" id="SSF53300">
    <property type="entry name" value="vWA-like"/>
    <property type="match status" value="1"/>
</dbReference>
<dbReference type="InterPro" id="IPR036465">
    <property type="entry name" value="vWFA_dom_sf"/>
</dbReference>
<organism evidence="3 4">
    <name type="scientific">Flaviaesturariibacter aridisoli</name>
    <dbReference type="NCBI Taxonomy" id="2545761"/>
    <lineage>
        <taxon>Bacteria</taxon>
        <taxon>Pseudomonadati</taxon>
        <taxon>Bacteroidota</taxon>
        <taxon>Chitinophagia</taxon>
        <taxon>Chitinophagales</taxon>
        <taxon>Chitinophagaceae</taxon>
        <taxon>Flaviaestuariibacter</taxon>
    </lineage>
</organism>
<sequence length="1008" mass="109716">MRPRGGVAAGFVFLPLHFYVIYLLFHLNPAPKLSPMYRLLCLCLWIGALSCADIVKVQKPATSALPQLKIVSDSSGKALRISKLAVNVRVTGNVATTTFDITFCNDQDRQLEGEFDFPLANGQAISRYALEVNGSLREGVVVEKAKARVAFESTVRRKIDPGLVEKTKGNHFRTRVYPIPARGYKRIVIGVEQVLQASAEGFAYELPLAADTLLDAFALSASVARPSERPRVGEPAPYGFHFASADGAWSGSVQKGRYQPLETFAFTLPLEKDSTLLYTEARGGTDYFYAWLPAVAGDTAREAPRSITLLWDVSASAAQRDLAKENALLRAYLSALNNVTVTVVPFAIQAGPPSVFQVHGGDAAAVLDYVQRQTGFDGGTQLGALDLQQFAADEILLFSDGISTFGKGEIGLSATPVTVVSTAPGADYSYLKYIARQTGGRFVDLSVLDAQPAAEGLLRAQRQFLRADYRAGAVDSLVTPVQTGLPGGFAVAGMLKGDSATITLHFGYGKTSSGTRTLVVRKGQAPTAGVGRIWASLLVDELDLQYRKNKEAITALGKRFSIVTQNTSLLVLDRVEDYVAQEIEPPADLLAEYRALLKEKRTSAKEASRQAMAEAETAMRELVAWWQAPVQKKPSVDAVTFSAPVAVADDRNVSSTSDTTVVTTATTDLNATYPYSPSPEGLAVTTTDVALEKSEEPSAPAAAPPAIEVQEWKADAPYLAELEAAPPAGRYRKYLSLKATYATQPSFYIDAARFFYAKNDVPTAIRVLSNVAELKLENPELLRNMAEQLQEFGQTALALETFRQILELREEEPQAYRDLALACNEAGNYSEAVQLLYKVATGAWDARFGGMREVALCELNAILSAHRPQVDLSGIDEQFVRDLPIDVRIVIGWSADNSDVDLWVTDPRNEKCFYENTHTALGGRISEDATQGYGPEQFLLKKAANGDYAIDANLYGDRRETLGGPITIKAELFTDYGRPTQQRKVISFRLTDKKEVVRIGKLVFGRGG</sequence>
<keyword evidence="1" id="KW-0812">Transmembrane</keyword>
<comment type="caution">
    <text evidence="3">The sequence shown here is derived from an EMBL/GenBank/DDBJ whole genome shotgun (WGS) entry which is preliminary data.</text>
</comment>
<dbReference type="PROSITE" id="PS51468">
    <property type="entry name" value="VIT"/>
    <property type="match status" value="1"/>
</dbReference>
<dbReference type="Proteomes" id="UP000295164">
    <property type="component" value="Unassembled WGS sequence"/>
</dbReference>
<proteinExistence type="predicted"/>
<evidence type="ECO:0000313" key="3">
    <source>
        <dbReference type="EMBL" id="TCZ71003.1"/>
    </source>
</evidence>
<evidence type="ECO:0000313" key="4">
    <source>
        <dbReference type="Proteomes" id="UP000295164"/>
    </source>
</evidence>
<dbReference type="Pfam" id="PF08487">
    <property type="entry name" value="VIT"/>
    <property type="match status" value="1"/>
</dbReference>
<keyword evidence="1" id="KW-0472">Membrane</keyword>
<dbReference type="Gene3D" id="1.25.40.10">
    <property type="entry name" value="Tetratricopeptide repeat domain"/>
    <property type="match status" value="1"/>
</dbReference>
<dbReference type="EMBL" id="SKFH01000014">
    <property type="protein sequence ID" value="TCZ71003.1"/>
    <property type="molecule type" value="Genomic_DNA"/>
</dbReference>